<dbReference type="EMBL" id="CP119075">
    <property type="protein sequence ID" value="WED65334.1"/>
    <property type="molecule type" value="Genomic_DNA"/>
</dbReference>
<dbReference type="InterPro" id="IPR029377">
    <property type="entry name" value="TMEM220"/>
</dbReference>
<evidence type="ECO:0000313" key="2">
    <source>
        <dbReference type="EMBL" id="WED65334.1"/>
    </source>
</evidence>
<feature type="transmembrane region" description="Helical" evidence="1">
    <location>
        <begin position="7"/>
        <end position="24"/>
    </location>
</feature>
<reference evidence="2" key="1">
    <citation type="submission" date="2023-03" db="EMBL/GenBank/DDBJ databases">
        <title>Lomoglobus Profundus gen. nov., sp. nov., a novel member of the phylum Verrucomicrobia, isolated from deep-marine sediment of South China Sea.</title>
        <authorList>
            <person name="Ahmad T."/>
            <person name="Ishaq S.E."/>
            <person name="Wang F."/>
        </authorList>
    </citation>
    <scope>NUCLEOTIDE SEQUENCE</scope>
    <source>
        <strain evidence="2">LMO-M01</strain>
    </source>
</reference>
<feature type="transmembrane region" description="Helical" evidence="1">
    <location>
        <begin position="54"/>
        <end position="71"/>
    </location>
</feature>
<protein>
    <submittedName>
        <fullName evidence="2">Transmembrane 220 family protein</fullName>
    </submittedName>
</protein>
<evidence type="ECO:0000256" key="1">
    <source>
        <dbReference type="SAM" id="Phobius"/>
    </source>
</evidence>
<gene>
    <name evidence="2" type="ORF">PXH66_00540</name>
</gene>
<dbReference type="AlphaFoldDB" id="A0AAE9ZXW1"/>
<accession>A0AAE9ZXW1</accession>
<feature type="transmembrane region" description="Helical" evidence="1">
    <location>
        <begin position="100"/>
        <end position="118"/>
    </location>
</feature>
<keyword evidence="3" id="KW-1185">Reference proteome</keyword>
<evidence type="ECO:0000313" key="3">
    <source>
        <dbReference type="Proteomes" id="UP001218638"/>
    </source>
</evidence>
<keyword evidence="1" id="KW-1133">Transmembrane helix</keyword>
<organism evidence="2 3">
    <name type="scientific">Synoicihabitans lomoniglobus</name>
    <dbReference type="NCBI Taxonomy" id="2909285"/>
    <lineage>
        <taxon>Bacteria</taxon>
        <taxon>Pseudomonadati</taxon>
        <taxon>Verrucomicrobiota</taxon>
        <taxon>Opitutia</taxon>
        <taxon>Opitutales</taxon>
        <taxon>Opitutaceae</taxon>
        <taxon>Synoicihabitans</taxon>
    </lineage>
</organism>
<sequence>MPLVIRIAHGIMAVLFLLSAGVQYNDPAPAPWIALYLAAATATGLAARGKPVRWLGWALIAVCAVWEIHYLRLGAWHTPFTALTQEWHMTDETIVDGREFYALIWVSVWMLGVVLPRWPQAAKPHQ</sequence>
<feature type="transmembrane region" description="Helical" evidence="1">
    <location>
        <begin position="30"/>
        <end position="47"/>
    </location>
</feature>
<keyword evidence="1" id="KW-0472">Membrane</keyword>
<keyword evidence="1 2" id="KW-0812">Transmembrane</keyword>
<dbReference type="Pfam" id="PF15071">
    <property type="entry name" value="TMEM220"/>
    <property type="match status" value="1"/>
</dbReference>
<dbReference type="RefSeq" id="WP_330929281.1">
    <property type="nucleotide sequence ID" value="NZ_CP119075.1"/>
</dbReference>
<name>A0AAE9ZXW1_9BACT</name>
<dbReference type="KEGG" id="slom:PXH66_00540"/>
<proteinExistence type="predicted"/>
<dbReference type="Proteomes" id="UP001218638">
    <property type="component" value="Chromosome"/>
</dbReference>